<reference evidence="2" key="1">
    <citation type="journal article" date="2019" name="bioRxiv">
        <title>The Genome of the Zebra Mussel, Dreissena polymorpha: A Resource for Invasive Species Research.</title>
        <authorList>
            <person name="McCartney M.A."/>
            <person name="Auch B."/>
            <person name="Kono T."/>
            <person name="Mallez S."/>
            <person name="Zhang Y."/>
            <person name="Obille A."/>
            <person name="Becker A."/>
            <person name="Abrahante J.E."/>
            <person name="Garbe J."/>
            <person name="Badalamenti J.P."/>
            <person name="Herman A."/>
            <person name="Mangelson H."/>
            <person name="Liachko I."/>
            <person name="Sullivan S."/>
            <person name="Sone E.D."/>
            <person name="Koren S."/>
            <person name="Silverstein K.A.T."/>
            <person name="Beckman K.B."/>
            <person name="Gohl D.M."/>
        </authorList>
    </citation>
    <scope>NUCLEOTIDE SEQUENCE</scope>
    <source>
        <strain evidence="2">Duluth1</strain>
        <tissue evidence="2">Whole animal</tissue>
    </source>
</reference>
<keyword evidence="3" id="KW-1185">Reference proteome</keyword>
<comment type="caution">
    <text evidence="2">The sequence shown here is derived from an EMBL/GenBank/DDBJ whole genome shotgun (WGS) entry which is preliminary data.</text>
</comment>
<gene>
    <name evidence="2" type="ORF">DPMN_022302</name>
</gene>
<dbReference type="Proteomes" id="UP000828390">
    <property type="component" value="Unassembled WGS sequence"/>
</dbReference>
<proteinExistence type="predicted"/>
<evidence type="ECO:0000256" key="1">
    <source>
        <dbReference type="SAM" id="MobiDB-lite"/>
    </source>
</evidence>
<name>A0A9D4NNN6_DREPO</name>
<evidence type="ECO:0000313" key="2">
    <source>
        <dbReference type="EMBL" id="KAH3898103.1"/>
    </source>
</evidence>
<evidence type="ECO:0000313" key="3">
    <source>
        <dbReference type="Proteomes" id="UP000828390"/>
    </source>
</evidence>
<dbReference type="AlphaFoldDB" id="A0A9D4NNN6"/>
<protein>
    <submittedName>
        <fullName evidence="2">Uncharacterized protein</fullName>
    </submittedName>
</protein>
<sequence>MCKERGYTTWIFPVEIGCRGYPAQSVWKALDALDIKAWLEKALYGPLVRRQRGRPVGSGYDAIKQHDSHH</sequence>
<organism evidence="2 3">
    <name type="scientific">Dreissena polymorpha</name>
    <name type="common">Zebra mussel</name>
    <name type="synonym">Mytilus polymorpha</name>
    <dbReference type="NCBI Taxonomy" id="45954"/>
    <lineage>
        <taxon>Eukaryota</taxon>
        <taxon>Metazoa</taxon>
        <taxon>Spiralia</taxon>
        <taxon>Lophotrochozoa</taxon>
        <taxon>Mollusca</taxon>
        <taxon>Bivalvia</taxon>
        <taxon>Autobranchia</taxon>
        <taxon>Heteroconchia</taxon>
        <taxon>Euheterodonta</taxon>
        <taxon>Imparidentia</taxon>
        <taxon>Neoheterodontei</taxon>
        <taxon>Myida</taxon>
        <taxon>Dreissenoidea</taxon>
        <taxon>Dreissenidae</taxon>
        <taxon>Dreissena</taxon>
    </lineage>
</organism>
<reference evidence="2" key="2">
    <citation type="submission" date="2020-11" db="EMBL/GenBank/DDBJ databases">
        <authorList>
            <person name="McCartney M.A."/>
            <person name="Auch B."/>
            <person name="Kono T."/>
            <person name="Mallez S."/>
            <person name="Becker A."/>
            <person name="Gohl D.M."/>
            <person name="Silverstein K.A.T."/>
            <person name="Koren S."/>
            <person name="Bechman K.B."/>
            <person name="Herman A."/>
            <person name="Abrahante J.E."/>
            <person name="Garbe J."/>
        </authorList>
    </citation>
    <scope>NUCLEOTIDE SEQUENCE</scope>
    <source>
        <strain evidence="2">Duluth1</strain>
        <tissue evidence="2">Whole animal</tissue>
    </source>
</reference>
<accession>A0A9D4NNN6</accession>
<feature type="region of interest" description="Disordered" evidence="1">
    <location>
        <begin position="51"/>
        <end position="70"/>
    </location>
</feature>
<dbReference type="EMBL" id="JAIWYP010000001">
    <property type="protein sequence ID" value="KAH3898103.1"/>
    <property type="molecule type" value="Genomic_DNA"/>
</dbReference>